<sequence length="492" mass="56439">AKENLNQGVSKRDIKASSNFQKSQTKNLSRESFVDSRITARNSLVQTRKSLPVLKRVKQAEEATQRGFAESSGEAKELSRIPVKAKFGKKVVPQVSNARNHLWRNRASDGFVIMAPRTNMDAHALSRKSIKPIVKATLRVSNSQRTSKSKCLSALSKSKSVVSISSKEEEILTSFLQENIALKASDEAIKGQPSSDGSMNPSKSTSDVISRKKSNRRRSYTSLLMERSKILEDHGEVMYQEKLPNIDDGCNQLEVAEYVDEIYRYYWVAEAQYPSLADYMLIQKFITPRMRGILINWLIEVHFKFDLMQETLYLMVTLLDQYLSQVNIEKNEMQLVGLTSLLLESEYEDFWHPRIKDLISISAELYTRNQVLGMEKLILGKLKFRLNAPTPVFMLRFLKAASDRKLEHLAFYLIELCLAEYEALKFKSSMLCASALYIARCTLQITPAWTPLLHRHARYDVPQFRDCAVMILRFQKIARQLKVTYEKYMGAD</sequence>
<evidence type="ECO:0000259" key="9">
    <source>
        <dbReference type="SMART" id="SM01332"/>
    </source>
</evidence>
<dbReference type="Gene3D" id="1.10.472.10">
    <property type="entry name" value="Cyclin-like"/>
    <property type="match status" value="2"/>
</dbReference>
<dbReference type="Proteomes" id="UP000187406">
    <property type="component" value="Unassembled WGS sequence"/>
</dbReference>
<feature type="domain" description="Cyclin-like" evidence="8">
    <location>
        <begin position="296"/>
        <end position="380"/>
    </location>
</feature>
<gene>
    <name evidence="10" type="ORF">CFOL_v3_36019</name>
</gene>
<evidence type="ECO:0000256" key="7">
    <source>
        <dbReference type="SAM" id="MobiDB-lite"/>
    </source>
</evidence>
<comment type="similarity">
    <text evidence="6">Belongs to the cyclin family.</text>
</comment>
<evidence type="ECO:0000256" key="1">
    <source>
        <dbReference type="ARBA" id="ARBA00011177"/>
    </source>
</evidence>
<feature type="non-terminal residue" evidence="10">
    <location>
        <position position="1"/>
    </location>
</feature>
<comment type="caution">
    <text evidence="10">The sequence shown here is derived from an EMBL/GenBank/DDBJ whole genome shotgun (WGS) entry which is preliminary data.</text>
</comment>
<dbReference type="Pfam" id="PF02984">
    <property type="entry name" value="Cyclin_C"/>
    <property type="match status" value="1"/>
</dbReference>
<dbReference type="SMART" id="SM00385">
    <property type="entry name" value="CYCLIN"/>
    <property type="match status" value="2"/>
</dbReference>
<feature type="domain" description="Cyclin C-terminal" evidence="9">
    <location>
        <begin position="389"/>
        <end position="492"/>
    </location>
</feature>
<dbReference type="PANTHER" id="PTHR10177">
    <property type="entry name" value="CYCLINS"/>
    <property type="match status" value="1"/>
</dbReference>
<dbReference type="FunCoup" id="A0A1Q3DJK0">
    <property type="interactions" value="639"/>
</dbReference>
<dbReference type="FunFam" id="1.10.472.10:FF:000057">
    <property type="entry name" value="Cyclin N-terminal domain containing 2"/>
    <property type="match status" value="1"/>
</dbReference>
<dbReference type="OrthoDB" id="5590282at2759"/>
<dbReference type="InterPro" id="IPR004367">
    <property type="entry name" value="Cyclin_C-dom"/>
</dbReference>
<name>A0A1Q3DJK0_CEPFO</name>
<keyword evidence="2" id="KW-0132">Cell division</keyword>
<dbReference type="EMBL" id="BDDD01010917">
    <property type="protein sequence ID" value="GAV92641.1"/>
    <property type="molecule type" value="Genomic_DNA"/>
</dbReference>
<dbReference type="GO" id="GO:0051301">
    <property type="term" value="P:cell division"/>
    <property type="evidence" value="ECO:0007669"/>
    <property type="project" value="UniProtKB-KW"/>
</dbReference>
<dbReference type="Pfam" id="PF00134">
    <property type="entry name" value="Cyclin_N"/>
    <property type="match status" value="1"/>
</dbReference>
<evidence type="ECO:0000313" key="10">
    <source>
        <dbReference type="EMBL" id="GAV92641.1"/>
    </source>
</evidence>
<evidence type="ECO:0000256" key="2">
    <source>
        <dbReference type="ARBA" id="ARBA00022618"/>
    </source>
</evidence>
<dbReference type="AlphaFoldDB" id="A0A1Q3DJK0"/>
<dbReference type="STRING" id="3775.A0A1Q3DJK0"/>
<comment type="subunit">
    <text evidence="1">Interacts with the CDC2 protein kinase to form a serine/threonine kinase holoenzyme complex also known as maturation promoting factor (MPF). The cyclin subunit imparts substrate specificity to the complex.</text>
</comment>
<keyword evidence="4" id="KW-0131">Cell cycle</keyword>
<reference evidence="11" key="1">
    <citation type="submission" date="2016-04" db="EMBL/GenBank/DDBJ databases">
        <title>Cephalotus genome sequencing.</title>
        <authorList>
            <person name="Fukushima K."/>
            <person name="Hasebe M."/>
            <person name="Fang X."/>
        </authorList>
    </citation>
    <scope>NUCLEOTIDE SEQUENCE [LARGE SCALE GENOMIC DNA]</scope>
    <source>
        <strain evidence="11">cv. St1</strain>
    </source>
</reference>
<feature type="domain" description="Cyclin-like" evidence="8">
    <location>
        <begin position="392"/>
        <end position="473"/>
    </location>
</feature>
<evidence type="ECO:0000256" key="4">
    <source>
        <dbReference type="ARBA" id="ARBA00023306"/>
    </source>
</evidence>
<evidence type="ECO:0000259" key="8">
    <source>
        <dbReference type="SMART" id="SM00385"/>
    </source>
</evidence>
<evidence type="ECO:0000313" key="11">
    <source>
        <dbReference type="Proteomes" id="UP000187406"/>
    </source>
</evidence>
<dbReference type="InterPro" id="IPR006671">
    <property type="entry name" value="Cyclin_N"/>
</dbReference>
<keyword evidence="11" id="KW-1185">Reference proteome</keyword>
<dbReference type="InterPro" id="IPR039361">
    <property type="entry name" value="Cyclin"/>
</dbReference>
<dbReference type="InParanoid" id="A0A1Q3DJK0"/>
<feature type="region of interest" description="Disordered" evidence="7">
    <location>
        <begin position="1"/>
        <end position="29"/>
    </location>
</feature>
<accession>A0A1Q3DJK0</accession>
<keyword evidence="3 6" id="KW-0195">Cyclin</keyword>
<dbReference type="SUPFAM" id="SSF47954">
    <property type="entry name" value="Cyclin-like"/>
    <property type="match status" value="2"/>
</dbReference>
<proteinExistence type="inferred from homology"/>
<dbReference type="CDD" id="cd20507">
    <property type="entry name" value="CYCLIN_CCNB1-like_rpt1"/>
    <property type="match status" value="1"/>
</dbReference>
<feature type="non-terminal residue" evidence="10">
    <location>
        <position position="492"/>
    </location>
</feature>
<evidence type="ECO:0000256" key="5">
    <source>
        <dbReference type="ARBA" id="ARBA00032263"/>
    </source>
</evidence>
<dbReference type="InterPro" id="IPR036915">
    <property type="entry name" value="Cyclin-like_sf"/>
</dbReference>
<evidence type="ECO:0000256" key="6">
    <source>
        <dbReference type="RuleBase" id="RU000383"/>
    </source>
</evidence>
<protein>
    <recommendedName>
        <fullName evidence="5">B-like cyclin</fullName>
    </recommendedName>
</protein>
<evidence type="ECO:0000256" key="3">
    <source>
        <dbReference type="ARBA" id="ARBA00023127"/>
    </source>
</evidence>
<feature type="compositionally biased region" description="Polar residues" evidence="7">
    <location>
        <begin position="16"/>
        <end position="27"/>
    </location>
</feature>
<dbReference type="SMART" id="SM01332">
    <property type="entry name" value="Cyclin_C"/>
    <property type="match status" value="1"/>
</dbReference>
<feature type="compositionally biased region" description="Polar residues" evidence="7">
    <location>
        <begin position="192"/>
        <end position="208"/>
    </location>
</feature>
<organism evidence="10 11">
    <name type="scientific">Cephalotus follicularis</name>
    <name type="common">Albany pitcher plant</name>
    <dbReference type="NCBI Taxonomy" id="3775"/>
    <lineage>
        <taxon>Eukaryota</taxon>
        <taxon>Viridiplantae</taxon>
        <taxon>Streptophyta</taxon>
        <taxon>Embryophyta</taxon>
        <taxon>Tracheophyta</taxon>
        <taxon>Spermatophyta</taxon>
        <taxon>Magnoliopsida</taxon>
        <taxon>eudicotyledons</taxon>
        <taxon>Gunneridae</taxon>
        <taxon>Pentapetalae</taxon>
        <taxon>rosids</taxon>
        <taxon>fabids</taxon>
        <taxon>Oxalidales</taxon>
        <taxon>Cephalotaceae</taxon>
        <taxon>Cephalotus</taxon>
    </lineage>
</organism>
<dbReference type="InterPro" id="IPR013763">
    <property type="entry name" value="Cyclin-like_dom"/>
</dbReference>
<feature type="region of interest" description="Disordered" evidence="7">
    <location>
        <begin position="189"/>
        <end position="215"/>
    </location>
</feature>